<accession>A0ABW6KF52</accession>
<comment type="caution">
    <text evidence="3">The sequence shown here is derived from an EMBL/GenBank/DDBJ whole genome shotgun (WGS) entry which is preliminary data.</text>
</comment>
<gene>
    <name evidence="3" type="ORF">ACFYKX_13025</name>
</gene>
<dbReference type="GO" id="GO:0016787">
    <property type="term" value="F:hydrolase activity"/>
    <property type="evidence" value="ECO:0007669"/>
    <property type="project" value="UniProtKB-KW"/>
</dbReference>
<feature type="transmembrane region" description="Helical" evidence="1">
    <location>
        <begin position="114"/>
        <end position="134"/>
    </location>
</feature>
<evidence type="ECO:0000313" key="4">
    <source>
        <dbReference type="Proteomes" id="UP001601059"/>
    </source>
</evidence>
<evidence type="ECO:0000256" key="1">
    <source>
        <dbReference type="SAM" id="Phobius"/>
    </source>
</evidence>
<evidence type="ECO:0000313" key="3">
    <source>
        <dbReference type="EMBL" id="MFE8701520.1"/>
    </source>
</evidence>
<keyword evidence="4" id="KW-1185">Reference proteome</keyword>
<dbReference type="PANTHER" id="PTHR39430:SF1">
    <property type="entry name" value="PROTEASE"/>
    <property type="match status" value="1"/>
</dbReference>
<dbReference type="PANTHER" id="PTHR39430">
    <property type="entry name" value="MEMBRANE-ASSOCIATED PROTEASE-RELATED"/>
    <property type="match status" value="1"/>
</dbReference>
<organism evidence="3 4">
    <name type="scientific">Cytobacillus spartinae</name>
    <dbReference type="NCBI Taxonomy" id="3299023"/>
    <lineage>
        <taxon>Bacteria</taxon>
        <taxon>Bacillati</taxon>
        <taxon>Bacillota</taxon>
        <taxon>Bacilli</taxon>
        <taxon>Bacillales</taxon>
        <taxon>Bacillaceae</taxon>
        <taxon>Cytobacillus</taxon>
    </lineage>
</organism>
<keyword evidence="1" id="KW-1133">Transmembrane helix</keyword>
<evidence type="ECO:0000259" key="2">
    <source>
        <dbReference type="Pfam" id="PF02517"/>
    </source>
</evidence>
<dbReference type="EMBL" id="JBIACK010000005">
    <property type="protein sequence ID" value="MFE8701520.1"/>
    <property type="molecule type" value="Genomic_DNA"/>
</dbReference>
<keyword evidence="1" id="KW-0812">Transmembrane</keyword>
<dbReference type="InterPro" id="IPR003675">
    <property type="entry name" value="Rce1/LyrA-like_dom"/>
</dbReference>
<sequence length="228" mass="25128">MRKMNLKGLLSPFTPDRNTRGDIGVGLAITGFAMVGIFIISLVSGLIEVESIGFDLKTFAFYTGLTWFAAGYEELIYRIILLSVLIKFLKRPWLAVVLTSVVFGWMHATNDHATLLSVISNGLGGVMYGIAFVGTRKIWLPWALHFAWNYVQATILGFPLSGFEVDGILNLNLLDNTWLSGGLYGPEGGIVGITFRFVVIGLIILWIKKSRGSIYQMINQSTSSQNLA</sequence>
<feature type="transmembrane region" description="Helical" evidence="1">
    <location>
        <begin position="92"/>
        <end position="108"/>
    </location>
</feature>
<reference evidence="3 4" key="1">
    <citation type="submission" date="2024-08" db="EMBL/GenBank/DDBJ databases">
        <title>Two novel Cytobacillus novel species.</title>
        <authorList>
            <person name="Liu G."/>
        </authorList>
    </citation>
    <scope>NUCLEOTIDE SEQUENCE [LARGE SCALE GENOMIC DNA]</scope>
    <source>
        <strain evidence="3 4">FJAT-54145</strain>
    </source>
</reference>
<feature type="transmembrane region" description="Helical" evidence="1">
    <location>
        <begin position="59"/>
        <end position="80"/>
    </location>
</feature>
<feature type="transmembrane region" description="Helical" evidence="1">
    <location>
        <begin position="189"/>
        <end position="207"/>
    </location>
</feature>
<keyword evidence="3" id="KW-0378">Hydrolase</keyword>
<dbReference type="EC" id="3.4.-.-" evidence="3"/>
<dbReference type="RefSeq" id="WP_389361478.1">
    <property type="nucleotide sequence ID" value="NZ_JBIACK010000005.1"/>
</dbReference>
<feature type="domain" description="CAAX prenyl protease 2/Lysostaphin resistance protein A-like" evidence="2">
    <location>
        <begin position="59"/>
        <end position="151"/>
    </location>
</feature>
<dbReference type="Proteomes" id="UP001601059">
    <property type="component" value="Unassembled WGS sequence"/>
</dbReference>
<dbReference type="Pfam" id="PF02517">
    <property type="entry name" value="Rce1-like"/>
    <property type="match status" value="1"/>
</dbReference>
<feature type="transmembrane region" description="Helical" evidence="1">
    <location>
        <begin position="146"/>
        <end position="169"/>
    </location>
</feature>
<feature type="transmembrane region" description="Helical" evidence="1">
    <location>
        <begin position="21"/>
        <end position="47"/>
    </location>
</feature>
<protein>
    <submittedName>
        <fullName evidence="3">CPBP family intramembrane glutamic endopeptidase</fullName>
        <ecNumber evidence="3">3.4.-.-</ecNumber>
    </submittedName>
</protein>
<keyword evidence="1" id="KW-0472">Membrane</keyword>
<proteinExistence type="predicted"/>
<name>A0ABW6KF52_9BACI</name>